<evidence type="ECO:0000256" key="1">
    <source>
        <dbReference type="ARBA" id="ARBA00004571"/>
    </source>
</evidence>
<reference evidence="17 18" key="1">
    <citation type="submission" date="2016-02" db="EMBL/GenBank/DDBJ databases">
        <authorList>
            <person name="Wen L."/>
            <person name="He K."/>
            <person name="Yang H."/>
        </authorList>
    </citation>
    <scope>NUCLEOTIDE SEQUENCE [LARGE SCALE GENOMIC DNA]</scope>
    <source>
        <strain evidence="17 18">CV41</strain>
    </source>
</reference>
<dbReference type="InterPro" id="IPR012910">
    <property type="entry name" value="Plug_dom"/>
</dbReference>
<dbReference type="AlphaFoldDB" id="A0A139SI23"/>
<dbReference type="GO" id="GO:0009279">
    <property type="term" value="C:cell outer membrane"/>
    <property type="evidence" value="ECO:0007669"/>
    <property type="project" value="UniProtKB-SubCell"/>
</dbReference>
<dbReference type="STRING" id="1548208.AXK12_07955"/>
<accession>A0A139SI23</accession>
<organism evidence="17 18">
    <name type="scientific">Cephaloticoccus capnophilus</name>
    <dbReference type="NCBI Taxonomy" id="1548208"/>
    <lineage>
        <taxon>Bacteria</taxon>
        <taxon>Pseudomonadati</taxon>
        <taxon>Verrucomicrobiota</taxon>
        <taxon>Opitutia</taxon>
        <taxon>Opitutales</taxon>
        <taxon>Opitutaceae</taxon>
        <taxon>Cephaloticoccus</taxon>
    </lineage>
</organism>
<keyword evidence="8" id="KW-0406">Ion transport</keyword>
<keyword evidence="7" id="KW-0408">Iron</keyword>
<name>A0A139SI23_9BACT</name>
<evidence type="ECO:0000256" key="10">
    <source>
        <dbReference type="ARBA" id="ARBA00023136"/>
    </source>
</evidence>
<protein>
    <recommendedName>
        <fullName evidence="19">TonB-dependent receptor plug domain-containing protein</fullName>
    </recommendedName>
</protein>
<dbReference type="GO" id="GO:0015344">
    <property type="term" value="F:siderophore uptake transmembrane transporter activity"/>
    <property type="evidence" value="ECO:0007669"/>
    <property type="project" value="TreeGrafter"/>
</dbReference>
<dbReference type="Pfam" id="PF07715">
    <property type="entry name" value="Plug"/>
    <property type="match status" value="1"/>
</dbReference>
<sequence length="755" mass="83580">MKPPKLLPIALSLCTFTLGSLHAQQSPEQDDDEIVRLSPFTVQESADMGRYQAAQASSGSRIRMDLMDSTQSISVLTNEFLNDIGTTQLLDAVKYVAGIGNANNPDIMDIINIRGFGSLGATLDGFAQSSLINLDPIIIDRIEVVKGPNAIIAPQGPPGGLVNSVTKRPLFKNSGSVSYQVGRYDANRAEIDANYIIKDDKLALRVVGAFTDADRYTKEKYSQNLTVMPMLTYRISPTTELTAQVMVYNASATMTNIPASFYAVGRSNVHIMEGLSRDFALATRNDNRHESGQRAQFFLTSQLTDKLSMRLAGNWAQSASRASEIHPGRPRDVNGVPIDPEPAQVNLITGEWEWDGVTRLDDPLFIPSGAKDLTDRDSANLQNDFVFEHLGQGWKSQTVAGFAINYSSSGGGYKNAVAVPVNGSNLFDLTDSSFSPVSYMVEPDAEWVAHNSLRNRSHQVYLYQVLNLFDDRLALSGSLSQNRYFSGRTDNLSGTSTEERAEATLASGGIVYKLTSAVSLYYGYSEQEILGLADPNNLIPAHTSPSRQHEGGLRLRLFDGRLYTTFTYFDIKQDGVWEPDAANWIDPTAPKRPGINSNRTAKGFEFEFAWSPTKNISVIGSFTDFKNRDQGNRRYAHVAERMAGIWGSYTFSETGALRGLSFGLGANYVDERPGDSGGQYTTPPQGFPPARYQPLFWLPSYTEVEANATYRFNKHWKAQLVVKNLLDKEFFRSSSNRTLYLSTPFNPKLTVRYEF</sequence>
<evidence type="ECO:0000313" key="18">
    <source>
        <dbReference type="Proteomes" id="UP000071392"/>
    </source>
</evidence>
<keyword evidence="6 14" id="KW-0732">Signal</keyword>
<feature type="domain" description="TonB-dependent receptor-like beta-barrel" evidence="15">
    <location>
        <begin position="307"/>
        <end position="725"/>
    </location>
</feature>
<comment type="subcellular location">
    <subcellularLocation>
        <location evidence="1 12">Cell outer membrane</location>
        <topology evidence="1 12">Multi-pass membrane protein</topology>
    </subcellularLocation>
</comment>
<dbReference type="EMBL" id="LSZP01000060">
    <property type="protein sequence ID" value="KXU34197.1"/>
    <property type="molecule type" value="Genomic_DNA"/>
</dbReference>
<dbReference type="InterPro" id="IPR039426">
    <property type="entry name" value="TonB-dep_rcpt-like"/>
</dbReference>
<evidence type="ECO:0000256" key="5">
    <source>
        <dbReference type="ARBA" id="ARBA00022692"/>
    </source>
</evidence>
<proteinExistence type="inferred from homology"/>
<evidence type="ECO:0000256" key="9">
    <source>
        <dbReference type="ARBA" id="ARBA00023077"/>
    </source>
</evidence>
<feature type="domain" description="TonB-dependent receptor plug" evidence="16">
    <location>
        <begin position="66"/>
        <end position="160"/>
    </location>
</feature>
<keyword evidence="9 13" id="KW-0798">TonB box</keyword>
<evidence type="ECO:0000256" key="2">
    <source>
        <dbReference type="ARBA" id="ARBA00022448"/>
    </source>
</evidence>
<feature type="signal peptide" evidence="14">
    <location>
        <begin position="1"/>
        <end position="23"/>
    </location>
</feature>
<evidence type="ECO:0000256" key="7">
    <source>
        <dbReference type="ARBA" id="ARBA00023004"/>
    </source>
</evidence>
<dbReference type="SUPFAM" id="SSF56935">
    <property type="entry name" value="Porins"/>
    <property type="match status" value="1"/>
</dbReference>
<dbReference type="Gene3D" id="2.170.130.10">
    <property type="entry name" value="TonB-dependent receptor, plug domain"/>
    <property type="match status" value="1"/>
</dbReference>
<dbReference type="PANTHER" id="PTHR32552">
    <property type="entry name" value="FERRICHROME IRON RECEPTOR-RELATED"/>
    <property type="match status" value="1"/>
</dbReference>
<evidence type="ECO:0000259" key="15">
    <source>
        <dbReference type="Pfam" id="PF00593"/>
    </source>
</evidence>
<keyword evidence="2 12" id="KW-0813">Transport</keyword>
<evidence type="ECO:0000256" key="11">
    <source>
        <dbReference type="ARBA" id="ARBA00023237"/>
    </source>
</evidence>
<keyword evidence="11 12" id="KW-0998">Cell outer membrane</keyword>
<evidence type="ECO:0000256" key="13">
    <source>
        <dbReference type="RuleBase" id="RU003357"/>
    </source>
</evidence>
<dbReference type="OrthoDB" id="9760333at2"/>
<gene>
    <name evidence="17" type="ORF">AXK12_07955</name>
</gene>
<dbReference type="InterPro" id="IPR000531">
    <property type="entry name" value="Beta-barrel_TonB"/>
</dbReference>
<dbReference type="Gene3D" id="2.40.170.20">
    <property type="entry name" value="TonB-dependent receptor, beta-barrel domain"/>
    <property type="match status" value="1"/>
</dbReference>
<evidence type="ECO:0000256" key="6">
    <source>
        <dbReference type="ARBA" id="ARBA00022729"/>
    </source>
</evidence>
<keyword evidence="3 12" id="KW-1134">Transmembrane beta strand</keyword>
<keyword evidence="18" id="KW-1185">Reference proteome</keyword>
<evidence type="ECO:0000256" key="3">
    <source>
        <dbReference type="ARBA" id="ARBA00022452"/>
    </source>
</evidence>
<keyword evidence="10 12" id="KW-0472">Membrane</keyword>
<evidence type="ECO:0000256" key="14">
    <source>
        <dbReference type="SAM" id="SignalP"/>
    </source>
</evidence>
<dbReference type="InterPro" id="IPR037066">
    <property type="entry name" value="Plug_dom_sf"/>
</dbReference>
<dbReference type="PANTHER" id="PTHR32552:SF68">
    <property type="entry name" value="FERRICHROME OUTER MEMBRANE TRANSPORTER_PHAGE RECEPTOR"/>
    <property type="match status" value="1"/>
</dbReference>
<evidence type="ECO:0000259" key="16">
    <source>
        <dbReference type="Pfam" id="PF07715"/>
    </source>
</evidence>
<keyword evidence="4" id="KW-0410">Iron transport</keyword>
<dbReference type="InterPro" id="IPR036942">
    <property type="entry name" value="Beta-barrel_TonB_sf"/>
</dbReference>
<evidence type="ECO:0000256" key="12">
    <source>
        <dbReference type="PROSITE-ProRule" id="PRU01360"/>
    </source>
</evidence>
<feature type="chain" id="PRO_5007299266" description="TonB-dependent receptor plug domain-containing protein" evidence="14">
    <location>
        <begin position="24"/>
        <end position="755"/>
    </location>
</feature>
<evidence type="ECO:0000256" key="4">
    <source>
        <dbReference type="ARBA" id="ARBA00022496"/>
    </source>
</evidence>
<keyword evidence="5 12" id="KW-0812">Transmembrane</keyword>
<evidence type="ECO:0000256" key="8">
    <source>
        <dbReference type="ARBA" id="ARBA00023065"/>
    </source>
</evidence>
<dbReference type="RefSeq" id="WP_068713186.1">
    <property type="nucleotide sequence ID" value="NZ_LSZP01000060.1"/>
</dbReference>
<dbReference type="PROSITE" id="PS52016">
    <property type="entry name" value="TONB_DEPENDENT_REC_3"/>
    <property type="match status" value="1"/>
</dbReference>
<dbReference type="Proteomes" id="UP000071392">
    <property type="component" value="Unassembled WGS sequence"/>
</dbReference>
<dbReference type="Pfam" id="PF00593">
    <property type="entry name" value="TonB_dep_Rec_b-barrel"/>
    <property type="match status" value="1"/>
</dbReference>
<evidence type="ECO:0008006" key="19">
    <source>
        <dbReference type="Google" id="ProtNLM"/>
    </source>
</evidence>
<evidence type="ECO:0000313" key="17">
    <source>
        <dbReference type="EMBL" id="KXU34197.1"/>
    </source>
</evidence>
<comment type="similarity">
    <text evidence="12 13">Belongs to the TonB-dependent receptor family.</text>
</comment>
<comment type="caution">
    <text evidence="17">The sequence shown here is derived from an EMBL/GenBank/DDBJ whole genome shotgun (WGS) entry which is preliminary data.</text>
</comment>